<dbReference type="InterPro" id="IPR052234">
    <property type="entry name" value="U5_snRNP_Component"/>
</dbReference>
<evidence type="ECO:0000256" key="1">
    <source>
        <dbReference type="ARBA" id="ARBA00022574"/>
    </source>
</evidence>
<sequence length="1116" mass="118025">MTHSVRPSIAPKPVIIARRVAFVSFALLSAEAVTLHAQEKINFNDHVRAVLENKCFSCHNPDKKRGDLDLTSFAATMTGGGTGAIVIPGDHEGSKLITTTTKKAEPFMPPEGSPLTPQEVEILTKWINGGVLETASSIARKAAPKASIALTVSASGKPEGPVAMPEHVLLEPVVVAPRTSAITAIAASSWAPLVAISGQKQALIYNTDTRSLAGIYPYEEGQIRSLKFSQSGGLLVGAGGQGGRKGNVVVWDVKSGKRVAEVGNEFDQVMTADISPNQTMVALGGPSKAAKVYDLSTNEEVYAIKKHTEWIMSLAFSPDGVLLASADRNGGVVVSEASNGAEFYVLDTHKTACTSVAWRADSNILATSGEDGKIVTYEMTNGKVVKVWDAHAGGCLSVSFTPDGNVVSSGRDGVVRIWDVNGKKLMESPKQPDLVTKVAALHDSKTCVTGDWLGNTKMWSFAGVFAEVGALSSNPQPIAARISESEKLAAALMTQVGTAEAGVKKATDALNAKNAAVEAAKKLAGDMTAGVKKLEQEVAAANGQQQALTKSLAETNQRRAELGAEWKKHEAIAAKLKTDEASLAALTAERQTLTTPEQQPKAAEVDKKLADLKAPIEAAKAAMAKPPQQMIEVDGKIREIQEQLTALNKALPEKKKQLDELKPKAAKQPEVVAALEKEVAPLSAGLAAAQNQLKKVQGDLAFQQQMPVKLRAAQFNLGLLAERDALEKLEAEVKGLQEAQKETDATLVAAKTKIDESRKVMAESAAALPALDEVFAKLTADQPAIEKMVEPGKAQEGQLLGQVNAEKKKVVDQEAAIKALDDAKNARIAAAAKAAEEITKQIQVLQKQLGDVNGKLDGPAKAAEAKQVAMNKMNEDLQGARSLAGLANQRAQETQAVVKKSEEALAAAKGNAEAEKAATEALNAARKSMSEAQGALGQGNGLLAQREKAAAQSKAEHEAAVKAAAPLREQQANLNKQIGIRNQELAAKKAEPEKANAEFAAASQPHRVEIGKVKAVVGPMETQLAEVRAKLAADQKTVEGARAALAKAKGDAEAVRQRQADAQKSIDGATKQIADSEKMLVEIQQELAKQEPGLQPLRDKVKQLSEQYFAMLPPAK</sequence>
<reference evidence="7 8" key="1">
    <citation type="submission" date="2019-05" db="EMBL/GenBank/DDBJ databases">
        <title>Verrucobacter flavum gen. nov., sp. nov. a new member of the family Verrucomicrobiaceae.</title>
        <authorList>
            <person name="Szuroczki S."/>
            <person name="Abbaszade G."/>
            <person name="Szabo A."/>
            <person name="Felfoldi T."/>
            <person name="Schumann P."/>
            <person name="Boka K."/>
            <person name="Keki Z."/>
            <person name="Toumi M."/>
            <person name="Toth E."/>
        </authorList>
    </citation>
    <scope>NUCLEOTIDE SEQUENCE [LARGE SCALE GENOMIC DNA]</scope>
    <source>
        <strain evidence="7 8">MG-N-17</strain>
    </source>
</reference>
<dbReference type="InterPro" id="IPR024977">
    <property type="entry name" value="Apc4-like_WD40_dom"/>
</dbReference>
<dbReference type="SUPFAM" id="SSF46626">
    <property type="entry name" value="Cytochrome c"/>
    <property type="match status" value="1"/>
</dbReference>
<dbReference type="EMBL" id="VAUV01000002">
    <property type="protein sequence ID" value="TLD72205.1"/>
    <property type="molecule type" value="Genomic_DNA"/>
</dbReference>
<protein>
    <submittedName>
        <fullName evidence="7">Uncharacterized protein</fullName>
    </submittedName>
</protein>
<evidence type="ECO:0000256" key="2">
    <source>
        <dbReference type="ARBA" id="ARBA00022737"/>
    </source>
</evidence>
<feature type="repeat" description="WD" evidence="3">
    <location>
        <begin position="388"/>
        <end position="428"/>
    </location>
</feature>
<dbReference type="CDD" id="cd00200">
    <property type="entry name" value="WD40"/>
    <property type="match status" value="1"/>
</dbReference>
<dbReference type="PROSITE" id="PS00678">
    <property type="entry name" value="WD_REPEATS_1"/>
    <property type="match status" value="1"/>
</dbReference>
<evidence type="ECO:0000313" key="8">
    <source>
        <dbReference type="Proteomes" id="UP000306196"/>
    </source>
</evidence>
<organism evidence="7 8">
    <name type="scientific">Phragmitibacter flavus</name>
    <dbReference type="NCBI Taxonomy" id="2576071"/>
    <lineage>
        <taxon>Bacteria</taxon>
        <taxon>Pseudomonadati</taxon>
        <taxon>Verrucomicrobiota</taxon>
        <taxon>Verrucomicrobiia</taxon>
        <taxon>Verrucomicrobiales</taxon>
        <taxon>Verrucomicrobiaceae</taxon>
        <taxon>Phragmitibacter</taxon>
    </lineage>
</organism>
<feature type="repeat" description="WD" evidence="3">
    <location>
        <begin position="346"/>
        <end position="387"/>
    </location>
</feature>
<dbReference type="AlphaFoldDB" id="A0A5R8KJU2"/>
<dbReference type="InterPro" id="IPR011429">
    <property type="entry name" value="Cyt_c_Planctomycete-type"/>
</dbReference>
<evidence type="ECO:0000259" key="6">
    <source>
        <dbReference type="Pfam" id="PF12894"/>
    </source>
</evidence>
<accession>A0A5R8KJU2</accession>
<dbReference type="Gene3D" id="2.130.10.10">
    <property type="entry name" value="YVTN repeat-like/Quinoprotein amine dehydrogenase"/>
    <property type="match status" value="2"/>
</dbReference>
<dbReference type="InterPro" id="IPR015943">
    <property type="entry name" value="WD40/YVTN_repeat-like_dom_sf"/>
</dbReference>
<dbReference type="Pfam" id="PF07635">
    <property type="entry name" value="PSCyt1"/>
    <property type="match status" value="1"/>
</dbReference>
<keyword evidence="8" id="KW-1185">Reference proteome</keyword>
<keyword evidence="2" id="KW-0677">Repeat</keyword>
<dbReference type="SMART" id="SM00320">
    <property type="entry name" value="WD40"/>
    <property type="match status" value="6"/>
</dbReference>
<dbReference type="PANTHER" id="PTHR44006:SF1">
    <property type="entry name" value="U5 SMALL NUCLEAR RIBONUCLEOPROTEIN 40 KDA PROTEIN"/>
    <property type="match status" value="1"/>
</dbReference>
<dbReference type="PROSITE" id="PS50294">
    <property type="entry name" value="WD_REPEATS_REGION"/>
    <property type="match status" value="1"/>
</dbReference>
<evidence type="ECO:0000256" key="4">
    <source>
        <dbReference type="SAM" id="Coils"/>
    </source>
</evidence>
<dbReference type="PROSITE" id="PS50082">
    <property type="entry name" value="WD_REPEATS_2"/>
    <property type="match status" value="2"/>
</dbReference>
<keyword evidence="1 3" id="KW-0853">WD repeat</keyword>
<dbReference type="OrthoDB" id="192618at2"/>
<dbReference type="InterPro" id="IPR019775">
    <property type="entry name" value="WD40_repeat_CS"/>
</dbReference>
<feature type="coiled-coil region" evidence="4">
    <location>
        <begin position="828"/>
        <end position="855"/>
    </location>
</feature>
<feature type="domain" description="Cytochrome C Planctomycete-type" evidence="5">
    <location>
        <begin position="55"/>
        <end position="112"/>
    </location>
</feature>
<dbReference type="Gene3D" id="1.20.1480.30">
    <property type="entry name" value="Designed four-helix bundle protein"/>
    <property type="match status" value="1"/>
</dbReference>
<dbReference type="PANTHER" id="PTHR44006">
    <property type="entry name" value="U5 SMALL NUCLEAR RIBONUCLEOPROTEIN 40 KDA PROTEIN"/>
    <property type="match status" value="1"/>
</dbReference>
<feature type="coiled-coil region" evidence="4">
    <location>
        <begin position="1038"/>
        <end position="1086"/>
    </location>
</feature>
<dbReference type="SUPFAM" id="SSF50978">
    <property type="entry name" value="WD40 repeat-like"/>
    <property type="match status" value="1"/>
</dbReference>
<evidence type="ECO:0000256" key="3">
    <source>
        <dbReference type="PROSITE-ProRule" id="PRU00221"/>
    </source>
</evidence>
<dbReference type="GO" id="GO:0020037">
    <property type="term" value="F:heme binding"/>
    <property type="evidence" value="ECO:0007669"/>
    <property type="project" value="InterPro"/>
</dbReference>
<evidence type="ECO:0000313" key="7">
    <source>
        <dbReference type="EMBL" id="TLD72205.1"/>
    </source>
</evidence>
<feature type="coiled-coil region" evidence="4">
    <location>
        <begin position="686"/>
        <end position="746"/>
    </location>
</feature>
<dbReference type="RefSeq" id="WP_138084560.1">
    <property type="nucleotide sequence ID" value="NZ_VAUV01000002.1"/>
</dbReference>
<dbReference type="Pfam" id="PF00400">
    <property type="entry name" value="WD40"/>
    <property type="match status" value="1"/>
</dbReference>
<keyword evidence="4" id="KW-0175">Coiled coil</keyword>
<dbReference type="Proteomes" id="UP000306196">
    <property type="component" value="Unassembled WGS sequence"/>
</dbReference>
<dbReference type="InterPro" id="IPR036909">
    <property type="entry name" value="Cyt_c-like_dom_sf"/>
</dbReference>
<dbReference type="InterPro" id="IPR001680">
    <property type="entry name" value="WD40_rpt"/>
</dbReference>
<dbReference type="InterPro" id="IPR036322">
    <property type="entry name" value="WD40_repeat_dom_sf"/>
</dbReference>
<dbReference type="GO" id="GO:0009055">
    <property type="term" value="F:electron transfer activity"/>
    <property type="evidence" value="ECO:0007669"/>
    <property type="project" value="InterPro"/>
</dbReference>
<dbReference type="GO" id="GO:0003723">
    <property type="term" value="F:RNA binding"/>
    <property type="evidence" value="ECO:0007669"/>
    <property type="project" value="TreeGrafter"/>
</dbReference>
<dbReference type="Pfam" id="PF12894">
    <property type="entry name" value="ANAPC4_WD40"/>
    <property type="match status" value="1"/>
</dbReference>
<evidence type="ECO:0000259" key="5">
    <source>
        <dbReference type="Pfam" id="PF07635"/>
    </source>
</evidence>
<proteinExistence type="predicted"/>
<feature type="coiled-coil region" evidence="4">
    <location>
        <begin position="891"/>
        <end position="918"/>
    </location>
</feature>
<comment type="caution">
    <text evidence="7">The sequence shown here is derived from an EMBL/GenBank/DDBJ whole genome shotgun (WGS) entry which is preliminary data.</text>
</comment>
<feature type="domain" description="Anaphase-promoting complex subunit 4-like WD40" evidence="6">
    <location>
        <begin position="275"/>
        <end position="359"/>
    </location>
</feature>
<gene>
    <name evidence="7" type="ORF">FEM03_02285</name>
</gene>
<name>A0A5R8KJU2_9BACT</name>